<dbReference type="EMBL" id="AMZY02000027">
    <property type="protein sequence ID" value="EMS30911.1"/>
    <property type="molecule type" value="Genomic_DNA"/>
</dbReference>
<comment type="caution">
    <text evidence="1">The sequence shown here is derived from an EMBL/GenBank/DDBJ whole genome shotgun (WGS) entry which is preliminary data.</text>
</comment>
<reference evidence="1" key="1">
    <citation type="submission" date="2013-01" db="EMBL/GenBank/DDBJ databases">
        <title>Genome assembly of Mariniradius saccharolyticus AK6.</title>
        <authorList>
            <person name="Vaidya B."/>
            <person name="Khatri I."/>
            <person name="Tanuku N.R.S."/>
            <person name="Subramanian S."/>
            <person name="Pinnaka A."/>
        </authorList>
    </citation>
    <scope>NUCLEOTIDE SEQUENCE [LARGE SCALE GENOMIC DNA]</scope>
    <source>
        <strain evidence="1">AK6</strain>
    </source>
</reference>
<evidence type="ECO:0000313" key="1">
    <source>
        <dbReference type="EMBL" id="EMS30911.1"/>
    </source>
</evidence>
<dbReference type="Proteomes" id="UP000010953">
    <property type="component" value="Unassembled WGS sequence"/>
</dbReference>
<gene>
    <name evidence="1" type="ORF">C943_02788</name>
</gene>
<sequence length="45" mass="5185">MAASEIPSFPNSFERLWESKLKSLLMSSSFSMLSVQEFNNNNRKT</sequence>
<proteinExistence type="predicted"/>
<evidence type="ECO:0000313" key="2">
    <source>
        <dbReference type="Proteomes" id="UP000010953"/>
    </source>
</evidence>
<organism evidence="1 2">
    <name type="scientific">Mariniradius saccharolyticus AK6</name>
    <dbReference type="NCBI Taxonomy" id="1239962"/>
    <lineage>
        <taxon>Bacteria</taxon>
        <taxon>Pseudomonadati</taxon>
        <taxon>Bacteroidota</taxon>
        <taxon>Cytophagia</taxon>
        <taxon>Cytophagales</taxon>
        <taxon>Cyclobacteriaceae</taxon>
        <taxon>Mariniradius</taxon>
    </lineage>
</organism>
<accession>M7Y133</accession>
<keyword evidence="2" id="KW-1185">Reference proteome</keyword>
<name>M7Y133_9BACT</name>
<protein>
    <submittedName>
        <fullName evidence="1">Uncharacterized protein</fullName>
    </submittedName>
</protein>
<dbReference type="STRING" id="1239962.C943_02788"/>
<dbReference type="AlphaFoldDB" id="M7Y133"/>
<dbReference type="InParanoid" id="M7Y133"/>